<comment type="similarity">
    <text evidence="1">Belongs to the PPR family. PCMP-H subfamily.</text>
</comment>
<dbReference type="GO" id="GO:0003723">
    <property type="term" value="F:RNA binding"/>
    <property type="evidence" value="ECO:0007669"/>
    <property type="project" value="InterPro"/>
</dbReference>
<dbReference type="PANTHER" id="PTHR47926">
    <property type="entry name" value="PENTATRICOPEPTIDE REPEAT-CONTAINING PROTEIN"/>
    <property type="match status" value="1"/>
</dbReference>
<organism evidence="4 5">
    <name type="scientific">Canna indica</name>
    <name type="common">Indian-shot</name>
    <dbReference type="NCBI Taxonomy" id="4628"/>
    <lineage>
        <taxon>Eukaryota</taxon>
        <taxon>Viridiplantae</taxon>
        <taxon>Streptophyta</taxon>
        <taxon>Embryophyta</taxon>
        <taxon>Tracheophyta</taxon>
        <taxon>Spermatophyta</taxon>
        <taxon>Magnoliopsida</taxon>
        <taxon>Liliopsida</taxon>
        <taxon>Zingiberales</taxon>
        <taxon>Cannaceae</taxon>
        <taxon>Canna</taxon>
    </lineage>
</organism>
<dbReference type="Gene3D" id="1.25.40.10">
    <property type="entry name" value="Tetratricopeptide repeat domain"/>
    <property type="match status" value="3"/>
</dbReference>
<feature type="repeat" description="PPR" evidence="3">
    <location>
        <begin position="217"/>
        <end position="251"/>
    </location>
</feature>
<reference evidence="4 5" key="1">
    <citation type="submission" date="2023-10" db="EMBL/GenBank/DDBJ databases">
        <title>Chromosome-scale genome assembly provides insights into flower coloration mechanisms of Canna indica.</title>
        <authorList>
            <person name="Li C."/>
        </authorList>
    </citation>
    <scope>NUCLEOTIDE SEQUENCE [LARGE SCALE GENOMIC DNA]</scope>
    <source>
        <tissue evidence="4">Flower</tissue>
    </source>
</reference>
<dbReference type="FunFam" id="1.25.40.10:FF:000470">
    <property type="entry name" value="Pentatricopeptide repeat-containing protein At5g66520"/>
    <property type="match status" value="1"/>
</dbReference>
<dbReference type="PANTHER" id="PTHR47926:SF436">
    <property type="entry name" value="PENTATRICOPEPTIDE REPEAT-CONTAINING PROTEIN ELI1, CHLOROPLASTIC-LIKE ISOFORM X2"/>
    <property type="match status" value="1"/>
</dbReference>
<feature type="repeat" description="PPR" evidence="3">
    <location>
        <begin position="186"/>
        <end position="216"/>
    </location>
</feature>
<dbReference type="AlphaFoldDB" id="A0AAQ3KLH7"/>
<dbReference type="GO" id="GO:0009451">
    <property type="term" value="P:RNA modification"/>
    <property type="evidence" value="ECO:0007669"/>
    <property type="project" value="InterPro"/>
</dbReference>
<dbReference type="InterPro" id="IPR011990">
    <property type="entry name" value="TPR-like_helical_dom_sf"/>
</dbReference>
<dbReference type="NCBIfam" id="TIGR00756">
    <property type="entry name" value="PPR"/>
    <property type="match status" value="4"/>
</dbReference>
<evidence type="ECO:0000256" key="3">
    <source>
        <dbReference type="PROSITE-ProRule" id="PRU00708"/>
    </source>
</evidence>
<name>A0AAQ3KLH7_9LILI</name>
<feature type="repeat" description="PPR" evidence="3">
    <location>
        <begin position="85"/>
        <end position="119"/>
    </location>
</feature>
<keyword evidence="5" id="KW-1185">Reference proteome</keyword>
<dbReference type="InterPro" id="IPR002885">
    <property type="entry name" value="PPR_rpt"/>
</dbReference>
<evidence type="ECO:0000313" key="4">
    <source>
        <dbReference type="EMBL" id="WOL07991.1"/>
    </source>
</evidence>
<dbReference type="PROSITE" id="PS51375">
    <property type="entry name" value="PPR"/>
    <property type="match status" value="4"/>
</dbReference>
<dbReference type="Pfam" id="PF13041">
    <property type="entry name" value="PPR_2"/>
    <property type="match status" value="2"/>
</dbReference>
<dbReference type="FunFam" id="1.25.40.10:FF:000184">
    <property type="entry name" value="Pentatricopeptide repeat-containing protein, chloroplastic"/>
    <property type="match status" value="1"/>
</dbReference>
<dbReference type="EMBL" id="CP136894">
    <property type="protein sequence ID" value="WOL07991.1"/>
    <property type="molecule type" value="Genomic_DNA"/>
</dbReference>
<keyword evidence="2" id="KW-0677">Repeat</keyword>
<dbReference type="InterPro" id="IPR046960">
    <property type="entry name" value="PPR_At4g14850-like_plant"/>
</dbReference>
<sequence>MLSCSCALSSSPSISKFISDHSLLSLLETQCANMRDLRQLHSQLIKTGLARDHVAVSRVLAFCATSPHGDLNYAARLFSHHQNSNAFMYDTLIRGFSKSSTPHLALSLFLDMLRSPTQPVSLTFPSLFVACSHLGHAHAGAQLHTMVLKLGLTSDPYICNSMLSMYANCGHISESLQLFDECASLDVVSWNSMITGLAKNGQVDKARCLFDNMPVRNLVSWGAMIGGYARAGRNKDALHLFYQMQEARINPNANILVSLLGACASLAALEQGEWIHHYIERNKFELNPIVLTAIIDMYCKSGSIKKALEVFDKSPTKGLPSWNSLILGLAMHGHFEEATQLFSRLQSSSLKPDNVTFLNILTACNHSGMVDEAMHYFSLMINDYSIEPGIEHYGCMVDLLGRAGLLEEAEKLIQMMPVEPDPAIWGSLLSAGRFHRNVDIARRAGREVLQLDDLDTGGYVLLSNTYAEAGETSNAIKTRVKMKEQKVRKEPGCSMIEIDGLTYEFVAGGMMHPQAKEVYEILEGLASQLRREYHEDISSINMQE</sequence>
<dbReference type="Pfam" id="PF20431">
    <property type="entry name" value="E_motif"/>
    <property type="match status" value="1"/>
</dbReference>
<dbReference type="FunFam" id="1.25.40.10:FF:000333">
    <property type="entry name" value="Pentatricopeptide repeat-containing protein"/>
    <property type="match status" value="1"/>
</dbReference>
<accession>A0AAQ3KLH7</accession>
<dbReference type="InterPro" id="IPR046848">
    <property type="entry name" value="E_motif"/>
</dbReference>
<evidence type="ECO:0000256" key="1">
    <source>
        <dbReference type="ARBA" id="ARBA00006643"/>
    </source>
</evidence>
<protein>
    <submittedName>
        <fullName evidence="4">Pentatricopeptide repeat-containing protein</fullName>
    </submittedName>
</protein>
<dbReference type="Proteomes" id="UP001327560">
    <property type="component" value="Chromosome 5"/>
</dbReference>
<gene>
    <name evidence="4" type="ORF">Cni_G16742</name>
</gene>
<dbReference type="Pfam" id="PF01535">
    <property type="entry name" value="PPR"/>
    <property type="match status" value="5"/>
</dbReference>
<proteinExistence type="inferred from homology"/>
<evidence type="ECO:0000313" key="5">
    <source>
        <dbReference type="Proteomes" id="UP001327560"/>
    </source>
</evidence>
<feature type="repeat" description="PPR" evidence="3">
    <location>
        <begin position="318"/>
        <end position="352"/>
    </location>
</feature>
<evidence type="ECO:0000256" key="2">
    <source>
        <dbReference type="ARBA" id="ARBA00022737"/>
    </source>
</evidence>